<reference evidence="2 3" key="1">
    <citation type="submission" date="2020-06" db="EMBL/GenBank/DDBJ databases">
        <title>Frischella cerana isolated from Apis cerana gut homogenate.</title>
        <authorList>
            <person name="Wolter L.A."/>
            <person name="Suenami S."/>
            <person name="Miyazaki R."/>
        </authorList>
    </citation>
    <scope>NUCLEOTIDE SEQUENCE [LARGE SCALE GENOMIC DNA]</scope>
    <source>
        <strain evidence="2 3">Ac13</strain>
    </source>
</reference>
<proteinExistence type="predicted"/>
<accession>A0ABR7QVZ7</accession>
<dbReference type="PANTHER" id="PTHR43638:SF3">
    <property type="entry name" value="ALDEHYDE REDUCTASE"/>
    <property type="match status" value="1"/>
</dbReference>
<keyword evidence="3" id="KW-1185">Reference proteome</keyword>
<dbReference type="InterPro" id="IPR036812">
    <property type="entry name" value="NAD(P)_OxRdtase_dom_sf"/>
</dbReference>
<dbReference type="Pfam" id="PF00248">
    <property type="entry name" value="Aldo_ket_red"/>
    <property type="match status" value="1"/>
</dbReference>
<protein>
    <submittedName>
        <fullName evidence="2">Aldo/keto reductase</fullName>
    </submittedName>
</protein>
<name>A0ABR7QVZ7_9GAMM</name>
<gene>
    <name evidence="2" type="ORF">FcAc13_03535</name>
</gene>
<dbReference type="PRINTS" id="PR00069">
    <property type="entry name" value="ALDKETRDTASE"/>
</dbReference>
<dbReference type="RefSeq" id="WP_187754801.1">
    <property type="nucleotide sequence ID" value="NZ_JABURY010000006.1"/>
</dbReference>
<dbReference type="Proteomes" id="UP000651208">
    <property type="component" value="Unassembled WGS sequence"/>
</dbReference>
<dbReference type="CDD" id="cd19138">
    <property type="entry name" value="AKR_YeaE"/>
    <property type="match status" value="1"/>
</dbReference>
<evidence type="ECO:0000313" key="2">
    <source>
        <dbReference type="EMBL" id="MBC9130378.1"/>
    </source>
</evidence>
<organism evidence="2 3">
    <name type="scientific">Frischella japonica</name>
    <dbReference type="NCBI Taxonomy" id="2741544"/>
    <lineage>
        <taxon>Bacteria</taxon>
        <taxon>Pseudomonadati</taxon>
        <taxon>Pseudomonadota</taxon>
        <taxon>Gammaproteobacteria</taxon>
        <taxon>Orbales</taxon>
        <taxon>Orbaceae</taxon>
        <taxon>Frischella</taxon>
    </lineage>
</organism>
<comment type="caution">
    <text evidence="2">The sequence shown here is derived from an EMBL/GenBank/DDBJ whole genome shotgun (WGS) entry which is preliminary data.</text>
</comment>
<dbReference type="SUPFAM" id="SSF51430">
    <property type="entry name" value="NAD(P)-linked oxidoreductase"/>
    <property type="match status" value="1"/>
</dbReference>
<evidence type="ECO:0000259" key="1">
    <source>
        <dbReference type="Pfam" id="PF00248"/>
    </source>
</evidence>
<evidence type="ECO:0000313" key="3">
    <source>
        <dbReference type="Proteomes" id="UP000651208"/>
    </source>
</evidence>
<feature type="domain" description="NADP-dependent oxidoreductase" evidence="1">
    <location>
        <begin position="18"/>
        <end position="266"/>
    </location>
</feature>
<dbReference type="InterPro" id="IPR020471">
    <property type="entry name" value="AKR"/>
</dbReference>
<dbReference type="PANTHER" id="PTHR43638">
    <property type="entry name" value="OXIDOREDUCTASE, ALDO/KETO REDUCTASE FAMILY PROTEIN"/>
    <property type="match status" value="1"/>
</dbReference>
<sequence>MAIQRWVLLPDGTKVPALGQGTWFMGESSSQQQQEISALKLGIEHGLTLIDTAEMYADGGAEIIVGKAIKGVRDKIFLVSKVLPSNASYQKTLQACHNSLKRLQTDYLDMYLLHWRGSVPLTETFDALQTLVEQGKIKRWGVSNFDLDDLLEVESYVDQHQIMTNQVLYNLSRRGIEFDLLPWSRKKSLPIMAYSPIERGRILTHQALIDMANQYQASPAQIALAWVLQKENVVAIPKASSTTHVIDNIKSLNITLSAEDLIILDKTFPVPKHKIPLEMH</sequence>
<dbReference type="EMBL" id="JABURY010000006">
    <property type="protein sequence ID" value="MBC9130378.1"/>
    <property type="molecule type" value="Genomic_DNA"/>
</dbReference>
<dbReference type="PIRSF" id="PIRSF000097">
    <property type="entry name" value="AKR"/>
    <property type="match status" value="1"/>
</dbReference>
<dbReference type="InterPro" id="IPR023210">
    <property type="entry name" value="NADP_OxRdtase_dom"/>
</dbReference>
<dbReference type="Gene3D" id="3.20.20.100">
    <property type="entry name" value="NADP-dependent oxidoreductase domain"/>
    <property type="match status" value="1"/>
</dbReference>